<dbReference type="GO" id="GO:0034626">
    <property type="term" value="P:fatty acid elongation, polyunsaturated fatty acid"/>
    <property type="evidence" value="ECO:0007669"/>
    <property type="project" value="TreeGrafter"/>
</dbReference>
<dbReference type="EMBL" id="OU893339">
    <property type="protein sequence ID" value="CAG9795513.1"/>
    <property type="molecule type" value="Genomic_DNA"/>
</dbReference>
<evidence type="ECO:0000256" key="2">
    <source>
        <dbReference type="ARBA" id="ARBA00022516"/>
    </source>
</evidence>
<comment type="caution">
    <text evidence="10">Lacks conserved residue(s) required for the propagation of feature annotation.</text>
</comment>
<dbReference type="OrthoDB" id="434092at2759"/>
<sequence length="107" mass="12640">MINNGVHVIMYTYYLMSAEGSIKTKACLRKHKKWLTVMQMIQFTVMLIYSAQVFLPSCPAPLGVTIMYFPNVIFVYYMFYDFFKNNYMKADDELLNENGLTYVKKEK</sequence>
<evidence type="ECO:0000256" key="10">
    <source>
        <dbReference type="RuleBase" id="RU361115"/>
    </source>
</evidence>
<evidence type="ECO:0000256" key="5">
    <source>
        <dbReference type="ARBA" id="ARBA00022832"/>
    </source>
</evidence>
<evidence type="ECO:0000256" key="6">
    <source>
        <dbReference type="ARBA" id="ARBA00022989"/>
    </source>
</evidence>
<keyword evidence="2 10" id="KW-0444">Lipid biosynthesis</keyword>
<accession>A0A9N9WHP0</accession>
<dbReference type="AlphaFoldDB" id="A0A9N9WHP0"/>
<keyword evidence="7 10" id="KW-0443">Lipid metabolism</keyword>
<dbReference type="GO" id="GO:0030148">
    <property type="term" value="P:sphingolipid biosynthetic process"/>
    <property type="evidence" value="ECO:0007669"/>
    <property type="project" value="TreeGrafter"/>
</dbReference>
<dbReference type="GO" id="GO:0019367">
    <property type="term" value="P:fatty acid elongation, saturated fatty acid"/>
    <property type="evidence" value="ECO:0007669"/>
    <property type="project" value="TreeGrafter"/>
</dbReference>
<name>A0A9N9WHP0_9NEOP</name>
<dbReference type="GO" id="GO:0034625">
    <property type="term" value="P:fatty acid elongation, monounsaturated fatty acid"/>
    <property type="evidence" value="ECO:0007669"/>
    <property type="project" value="TreeGrafter"/>
</dbReference>
<dbReference type="Pfam" id="PF01151">
    <property type="entry name" value="ELO"/>
    <property type="match status" value="1"/>
</dbReference>
<evidence type="ECO:0000256" key="9">
    <source>
        <dbReference type="ARBA" id="ARBA00023160"/>
    </source>
</evidence>
<keyword evidence="9 10" id="KW-0275">Fatty acid biosynthesis</keyword>
<dbReference type="GO" id="GO:0042761">
    <property type="term" value="P:very long-chain fatty acid biosynthetic process"/>
    <property type="evidence" value="ECO:0007669"/>
    <property type="project" value="TreeGrafter"/>
</dbReference>
<evidence type="ECO:0000256" key="7">
    <source>
        <dbReference type="ARBA" id="ARBA00023098"/>
    </source>
</evidence>
<evidence type="ECO:0000256" key="8">
    <source>
        <dbReference type="ARBA" id="ARBA00023136"/>
    </source>
</evidence>
<comment type="similarity">
    <text evidence="10">Belongs to the ELO family.</text>
</comment>
<evidence type="ECO:0000256" key="3">
    <source>
        <dbReference type="ARBA" id="ARBA00022679"/>
    </source>
</evidence>
<feature type="transmembrane region" description="Helical" evidence="10">
    <location>
        <begin position="34"/>
        <end position="54"/>
    </location>
</feature>
<evidence type="ECO:0000313" key="12">
    <source>
        <dbReference type="Proteomes" id="UP001153714"/>
    </source>
</evidence>
<proteinExistence type="inferred from homology"/>
<keyword evidence="5 10" id="KW-0276">Fatty acid metabolism</keyword>
<gene>
    <name evidence="11" type="ORF">DIATSA_LOCUS12771</name>
</gene>
<dbReference type="GO" id="GO:0009922">
    <property type="term" value="F:fatty acid elongase activity"/>
    <property type="evidence" value="ECO:0007669"/>
    <property type="project" value="UniProtKB-EC"/>
</dbReference>
<reference evidence="11" key="2">
    <citation type="submission" date="2022-10" db="EMBL/GenBank/DDBJ databases">
        <authorList>
            <consortium name="ENA_rothamsted_submissions"/>
            <consortium name="culmorum"/>
            <person name="King R."/>
        </authorList>
    </citation>
    <scope>NUCLEOTIDE SEQUENCE</scope>
</reference>
<keyword evidence="8 10" id="KW-0472">Membrane</keyword>
<dbReference type="GO" id="GO:0005789">
    <property type="term" value="C:endoplasmic reticulum membrane"/>
    <property type="evidence" value="ECO:0007669"/>
    <property type="project" value="TreeGrafter"/>
</dbReference>
<keyword evidence="6 10" id="KW-1133">Transmembrane helix</keyword>
<keyword evidence="12" id="KW-1185">Reference proteome</keyword>
<dbReference type="PANTHER" id="PTHR11157:SF113">
    <property type="entry name" value="ELONGATION OF VERY LONG CHAIN FATTY ACIDS PROTEIN"/>
    <property type="match status" value="1"/>
</dbReference>
<evidence type="ECO:0000256" key="4">
    <source>
        <dbReference type="ARBA" id="ARBA00022692"/>
    </source>
</evidence>
<feature type="transmembrane region" description="Helical" evidence="10">
    <location>
        <begin position="60"/>
        <end position="79"/>
    </location>
</feature>
<dbReference type="InterPro" id="IPR002076">
    <property type="entry name" value="ELO_fam"/>
</dbReference>
<keyword evidence="3 10" id="KW-0808">Transferase</keyword>
<comment type="subcellular location">
    <subcellularLocation>
        <location evidence="1">Membrane</location>
        <topology evidence="1">Multi-pass membrane protein</topology>
    </subcellularLocation>
</comment>
<keyword evidence="4 10" id="KW-0812">Transmembrane</keyword>
<dbReference type="EC" id="2.3.1.199" evidence="10"/>
<protein>
    <recommendedName>
        <fullName evidence="10">Elongation of very long chain fatty acids protein</fullName>
        <ecNumber evidence="10">2.3.1.199</ecNumber>
    </recommendedName>
    <alternativeName>
        <fullName evidence="10">Very-long-chain 3-oxoacyl-CoA synthase</fullName>
    </alternativeName>
</protein>
<dbReference type="PANTHER" id="PTHR11157">
    <property type="entry name" value="FATTY ACID ACYL TRANSFERASE-RELATED"/>
    <property type="match status" value="1"/>
</dbReference>
<evidence type="ECO:0000313" key="11">
    <source>
        <dbReference type="EMBL" id="CAG9795513.1"/>
    </source>
</evidence>
<reference evidence="11" key="1">
    <citation type="submission" date="2021-12" db="EMBL/GenBank/DDBJ databases">
        <authorList>
            <person name="King R."/>
        </authorList>
    </citation>
    <scope>NUCLEOTIDE SEQUENCE</scope>
</reference>
<comment type="catalytic activity">
    <reaction evidence="10">
        <text>a very-long-chain acyl-CoA + malonyl-CoA + H(+) = a very-long-chain 3-oxoacyl-CoA + CO2 + CoA</text>
        <dbReference type="Rhea" id="RHEA:32727"/>
        <dbReference type="ChEBI" id="CHEBI:15378"/>
        <dbReference type="ChEBI" id="CHEBI:16526"/>
        <dbReference type="ChEBI" id="CHEBI:57287"/>
        <dbReference type="ChEBI" id="CHEBI:57384"/>
        <dbReference type="ChEBI" id="CHEBI:90725"/>
        <dbReference type="ChEBI" id="CHEBI:90736"/>
        <dbReference type="EC" id="2.3.1.199"/>
    </reaction>
</comment>
<organism evidence="11 12">
    <name type="scientific">Diatraea saccharalis</name>
    <name type="common">sugarcane borer</name>
    <dbReference type="NCBI Taxonomy" id="40085"/>
    <lineage>
        <taxon>Eukaryota</taxon>
        <taxon>Metazoa</taxon>
        <taxon>Ecdysozoa</taxon>
        <taxon>Arthropoda</taxon>
        <taxon>Hexapoda</taxon>
        <taxon>Insecta</taxon>
        <taxon>Pterygota</taxon>
        <taxon>Neoptera</taxon>
        <taxon>Endopterygota</taxon>
        <taxon>Lepidoptera</taxon>
        <taxon>Glossata</taxon>
        <taxon>Ditrysia</taxon>
        <taxon>Pyraloidea</taxon>
        <taxon>Crambidae</taxon>
        <taxon>Crambinae</taxon>
        <taxon>Diatraea</taxon>
    </lineage>
</organism>
<dbReference type="Proteomes" id="UP001153714">
    <property type="component" value="Chromosome 8"/>
</dbReference>
<evidence type="ECO:0000256" key="1">
    <source>
        <dbReference type="ARBA" id="ARBA00004141"/>
    </source>
</evidence>